<feature type="region of interest" description="Disordered" evidence="1">
    <location>
        <begin position="272"/>
        <end position="298"/>
    </location>
</feature>
<feature type="region of interest" description="Disordered" evidence="1">
    <location>
        <begin position="61"/>
        <end position="112"/>
    </location>
</feature>
<dbReference type="AlphaFoldDB" id="A0A914EIY1"/>
<feature type="compositionally biased region" description="Polar residues" evidence="1">
    <location>
        <begin position="175"/>
        <end position="195"/>
    </location>
</feature>
<organism evidence="2 3">
    <name type="scientific">Acrobeloides nanus</name>
    <dbReference type="NCBI Taxonomy" id="290746"/>
    <lineage>
        <taxon>Eukaryota</taxon>
        <taxon>Metazoa</taxon>
        <taxon>Ecdysozoa</taxon>
        <taxon>Nematoda</taxon>
        <taxon>Chromadorea</taxon>
        <taxon>Rhabditida</taxon>
        <taxon>Tylenchina</taxon>
        <taxon>Cephalobomorpha</taxon>
        <taxon>Cephaloboidea</taxon>
        <taxon>Cephalobidae</taxon>
        <taxon>Acrobeloides</taxon>
    </lineage>
</organism>
<feature type="region of interest" description="Disordered" evidence="1">
    <location>
        <begin position="156"/>
        <end position="244"/>
    </location>
</feature>
<name>A0A914EIY1_9BILA</name>
<dbReference type="WBParaSite" id="ACRNAN_scaffold8453.g24158.t1">
    <property type="protein sequence ID" value="ACRNAN_scaffold8453.g24158.t1"/>
    <property type="gene ID" value="ACRNAN_scaffold8453.g24158"/>
</dbReference>
<feature type="compositionally biased region" description="Polar residues" evidence="1">
    <location>
        <begin position="225"/>
        <end position="244"/>
    </location>
</feature>
<protein>
    <submittedName>
        <fullName evidence="3">Uncharacterized protein</fullName>
    </submittedName>
</protein>
<feature type="compositionally biased region" description="Polar residues" evidence="1">
    <location>
        <begin position="85"/>
        <end position="94"/>
    </location>
</feature>
<evidence type="ECO:0000256" key="1">
    <source>
        <dbReference type="SAM" id="MobiDB-lite"/>
    </source>
</evidence>
<reference evidence="3" key="1">
    <citation type="submission" date="2022-11" db="UniProtKB">
        <authorList>
            <consortium name="WormBaseParasite"/>
        </authorList>
    </citation>
    <scope>IDENTIFICATION</scope>
</reference>
<accession>A0A914EIY1</accession>
<evidence type="ECO:0000313" key="3">
    <source>
        <dbReference type="WBParaSite" id="ACRNAN_scaffold8453.g24158.t1"/>
    </source>
</evidence>
<evidence type="ECO:0000313" key="2">
    <source>
        <dbReference type="Proteomes" id="UP000887540"/>
    </source>
</evidence>
<sequence length="298" mass="33139">MENLSLSVTSRTSKENVPLSMATYDPALMAQLATNDDFINDNRPHKPAFMASNDDQAFEPVSVTNKHHQCKTDSTATGSDRDNTRQVPRTSNTEPPKRSRHPPAFNATIKNPRQLRIASLAESNNSRMEGTPIPFEISSTSNIKIEKHRRPLCLPHRAPALDTSTIHSNTRDNTKSPSDSQCLSVTTNSRQNSAMPTKRCYFPHKSFPNPSRPSTRPPEPIQIVSPHSQRQAQSDRSSTSSLAMTNDGNAKLIQPKLDIQAARRLILNSLGLPTKQSPKNVQFDQRLTQPFARRSVAD</sequence>
<dbReference type="Proteomes" id="UP000887540">
    <property type="component" value="Unplaced"/>
</dbReference>
<feature type="compositionally biased region" description="Polar residues" evidence="1">
    <location>
        <begin position="274"/>
        <end position="288"/>
    </location>
</feature>
<keyword evidence="2" id="KW-1185">Reference proteome</keyword>
<proteinExistence type="predicted"/>